<proteinExistence type="predicted"/>
<comment type="caution">
    <text evidence="2">The sequence shown here is derived from an EMBL/GenBank/DDBJ whole genome shotgun (WGS) entry which is preliminary data.</text>
</comment>
<dbReference type="RefSeq" id="WP_271277058.1">
    <property type="nucleotide sequence ID" value="NZ_BAABFD010000005.1"/>
</dbReference>
<name>A0ABT4SZU0_9ACTN</name>
<accession>A0ABT4SZU0</accession>
<evidence type="ECO:0000256" key="1">
    <source>
        <dbReference type="SAM" id="MobiDB-lite"/>
    </source>
</evidence>
<protein>
    <submittedName>
        <fullName evidence="2">Uncharacterized protein</fullName>
    </submittedName>
</protein>
<evidence type="ECO:0000313" key="2">
    <source>
        <dbReference type="EMBL" id="MDA0642544.1"/>
    </source>
</evidence>
<gene>
    <name evidence="2" type="ORF">OUY24_18070</name>
</gene>
<feature type="region of interest" description="Disordered" evidence="1">
    <location>
        <begin position="1"/>
        <end position="20"/>
    </location>
</feature>
<dbReference type="EMBL" id="JAPNUD010000044">
    <property type="protein sequence ID" value="MDA0642544.1"/>
    <property type="molecule type" value="Genomic_DNA"/>
</dbReference>
<reference evidence="2 3" key="1">
    <citation type="submission" date="2022-11" db="EMBL/GenBank/DDBJ databases">
        <title>Nonomuraea corallina sp. nov., a new species of the genus Nonomuraea isolated from sea side sediment in Thai sea.</title>
        <authorList>
            <person name="Ngamcharungchit C."/>
            <person name="Matsumoto A."/>
            <person name="Suriyachadkun C."/>
            <person name="Panbangred W."/>
            <person name="Inahashi Y."/>
            <person name="Intra B."/>
        </authorList>
    </citation>
    <scope>NUCLEOTIDE SEQUENCE [LARGE SCALE GENOMIC DNA]</scope>
    <source>
        <strain evidence="2 3">DSM 43553</strain>
    </source>
</reference>
<sequence>MPSQKPSSAVPAQGQDRRKITSRKVVDLPDALAGADDSLGEWIERCLDLAVRGVRSAEVTAKIARDLDH</sequence>
<organism evidence="2 3">
    <name type="scientific">Nonomuraea ferruginea</name>
    <dbReference type="NCBI Taxonomy" id="46174"/>
    <lineage>
        <taxon>Bacteria</taxon>
        <taxon>Bacillati</taxon>
        <taxon>Actinomycetota</taxon>
        <taxon>Actinomycetes</taxon>
        <taxon>Streptosporangiales</taxon>
        <taxon>Streptosporangiaceae</taxon>
        <taxon>Nonomuraea</taxon>
    </lineage>
</organism>
<keyword evidence="3" id="KW-1185">Reference proteome</keyword>
<evidence type="ECO:0000313" key="3">
    <source>
        <dbReference type="Proteomes" id="UP001212498"/>
    </source>
</evidence>
<dbReference type="Proteomes" id="UP001212498">
    <property type="component" value="Unassembled WGS sequence"/>
</dbReference>